<dbReference type="Proteomes" id="UP000637423">
    <property type="component" value="Unassembled WGS sequence"/>
</dbReference>
<dbReference type="EMBL" id="BMED01000006">
    <property type="protein sequence ID" value="GGC95349.1"/>
    <property type="molecule type" value="Genomic_DNA"/>
</dbReference>
<reference evidence="4" key="1">
    <citation type="journal article" date="2014" name="Int. J. Syst. Evol. Microbiol.">
        <title>Complete genome sequence of Corynebacterium casei LMG S-19264T (=DSM 44701T), isolated from a smear-ripened cheese.</title>
        <authorList>
            <consortium name="US DOE Joint Genome Institute (JGI-PGF)"/>
            <person name="Walter F."/>
            <person name="Albersmeier A."/>
            <person name="Kalinowski J."/>
            <person name="Ruckert C."/>
        </authorList>
    </citation>
    <scope>NUCLEOTIDE SEQUENCE</scope>
    <source>
        <strain evidence="4">CGMCC 1.10998</strain>
    </source>
</reference>
<proteinExistence type="predicted"/>
<organism evidence="4 5">
    <name type="scientific">Undibacterium terreum</name>
    <dbReference type="NCBI Taxonomy" id="1224302"/>
    <lineage>
        <taxon>Bacteria</taxon>
        <taxon>Pseudomonadati</taxon>
        <taxon>Pseudomonadota</taxon>
        <taxon>Betaproteobacteria</taxon>
        <taxon>Burkholderiales</taxon>
        <taxon>Oxalobacteraceae</taxon>
        <taxon>Undibacterium</taxon>
    </lineage>
</organism>
<dbReference type="InterPro" id="IPR000182">
    <property type="entry name" value="GNAT_dom"/>
</dbReference>
<dbReference type="Gene3D" id="3.40.630.30">
    <property type="match status" value="1"/>
</dbReference>
<dbReference type="PROSITE" id="PS51186">
    <property type="entry name" value="GNAT"/>
    <property type="match status" value="1"/>
</dbReference>
<dbReference type="RefSeq" id="WP_188568709.1">
    <property type="nucleotide sequence ID" value="NZ_BMED01000006.1"/>
</dbReference>
<dbReference type="AlphaFoldDB" id="A0A916XRD8"/>
<evidence type="ECO:0000259" key="3">
    <source>
        <dbReference type="PROSITE" id="PS51186"/>
    </source>
</evidence>
<sequence>MAGVSLSFGSSFLLRIATESDFESLLALRIAAMRPSLESLGRFDPQRARERLRASFDPAATRVIVAEGQDIGFVAVKPVADSPQSCLLLDHLYLHPDWQGRQIGAQVLKQIIAEADQAGLPLQVGALRGSDSNRFYQRHGFVQSAESEWDIYYVRQPVPAVTDLSTI</sequence>
<dbReference type="InterPro" id="IPR050832">
    <property type="entry name" value="Bact_Acetyltransf"/>
</dbReference>
<protein>
    <submittedName>
        <fullName evidence="4">GNAT family acetyltransferase</fullName>
    </submittedName>
</protein>
<keyword evidence="5" id="KW-1185">Reference proteome</keyword>
<dbReference type="Pfam" id="PF13508">
    <property type="entry name" value="Acetyltransf_7"/>
    <property type="match status" value="1"/>
</dbReference>
<dbReference type="GO" id="GO:0016747">
    <property type="term" value="F:acyltransferase activity, transferring groups other than amino-acyl groups"/>
    <property type="evidence" value="ECO:0007669"/>
    <property type="project" value="InterPro"/>
</dbReference>
<keyword evidence="1" id="KW-0808">Transferase</keyword>
<feature type="domain" description="N-acetyltransferase" evidence="3">
    <location>
        <begin position="12"/>
        <end position="159"/>
    </location>
</feature>
<dbReference type="PANTHER" id="PTHR43877">
    <property type="entry name" value="AMINOALKYLPHOSPHONATE N-ACETYLTRANSFERASE-RELATED-RELATED"/>
    <property type="match status" value="1"/>
</dbReference>
<dbReference type="PANTHER" id="PTHR43877:SF2">
    <property type="entry name" value="AMINOALKYLPHOSPHONATE N-ACETYLTRANSFERASE-RELATED"/>
    <property type="match status" value="1"/>
</dbReference>
<reference evidence="4" key="2">
    <citation type="submission" date="2020-09" db="EMBL/GenBank/DDBJ databases">
        <authorList>
            <person name="Sun Q."/>
            <person name="Zhou Y."/>
        </authorList>
    </citation>
    <scope>NUCLEOTIDE SEQUENCE</scope>
    <source>
        <strain evidence="4">CGMCC 1.10998</strain>
    </source>
</reference>
<comment type="caution">
    <text evidence="4">The sequence shown here is derived from an EMBL/GenBank/DDBJ whole genome shotgun (WGS) entry which is preliminary data.</text>
</comment>
<accession>A0A916XRD8</accession>
<gene>
    <name evidence="4" type="ORF">GCM10011396_48370</name>
</gene>
<dbReference type="InterPro" id="IPR016181">
    <property type="entry name" value="Acyl_CoA_acyltransferase"/>
</dbReference>
<keyword evidence="2" id="KW-0012">Acyltransferase</keyword>
<evidence type="ECO:0000313" key="5">
    <source>
        <dbReference type="Proteomes" id="UP000637423"/>
    </source>
</evidence>
<evidence type="ECO:0000256" key="1">
    <source>
        <dbReference type="ARBA" id="ARBA00022679"/>
    </source>
</evidence>
<name>A0A916XRD8_9BURK</name>
<dbReference type="SUPFAM" id="SSF55729">
    <property type="entry name" value="Acyl-CoA N-acyltransferases (Nat)"/>
    <property type="match status" value="1"/>
</dbReference>
<dbReference type="CDD" id="cd04301">
    <property type="entry name" value="NAT_SF"/>
    <property type="match status" value="1"/>
</dbReference>
<evidence type="ECO:0000256" key="2">
    <source>
        <dbReference type="ARBA" id="ARBA00023315"/>
    </source>
</evidence>
<evidence type="ECO:0000313" key="4">
    <source>
        <dbReference type="EMBL" id="GGC95349.1"/>
    </source>
</evidence>